<sequence>MAGEGDGSDSRYSQGLPTNELENDATLNTADIALHGGDTTPDVPLKASRDLQTGQKFCPKGKPRVAGSVERKVISIKGDPDRIGQSRDQPKKHSHRRDRSSSSGESEQCYRHKRQRGTVRLHGLNREHREQEPEERGQKLTISQNFNAMGEPEGDRDILIQSLT</sequence>
<evidence type="ECO:0000313" key="3">
    <source>
        <dbReference type="Proteomes" id="UP001168877"/>
    </source>
</evidence>
<dbReference type="Proteomes" id="UP001168877">
    <property type="component" value="Unassembled WGS sequence"/>
</dbReference>
<comment type="caution">
    <text evidence="2">The sequence shown here is derived from an EMBL/GenBank/DDBJ whole genome shotgun (WGS) entry which is preliminary data.</text>
</comment>
<organism evidence="2 3">
    <name type="scientific">Acer saccharum</name>
    <name type="common">Sugar maple</name>
    <dbReference type="NCBI Taxonomy" id="4024"/>
    <lineage>
        <taxon>Eukaryota</taxon>
        <taxon>Viridiplantae</taxon>
        <taxon>Streptophyta</taxon>
        <taxon>Embryophyta</taxon>
        <taxon>Tracheophyta</taxon>
        <taxon>Spermatophyta</taxon>
        <taxon>Magnoliopsida</taxon>
        <taxon>eudicotyledons</taxon>
        <taxon>Gunneridae</taxon>
        <taxon>Pentapetalae</taxon>
        <taxon>rosids</taxon>
        <taxon>malvids</taxon>
        <taxon>Sapindales</taxon>
        <taxon>Sapindaceae</taxon>
        <taxon>Hippocastanoideae</taxon>
        <taxon>Acereae</taxon>
        <taxon>Acer</taxon>
    </lineage>
</organism>
<proteinExistence type="predicted"/>
<reference evidence="2" key="2">
    <citation type="submission" date="2023-06" db="EMBL/GenBank/DDBJ databases">
        <authorList>
            <person name="Swenson N.G."/>
            <person name="Wegrzyn J.L."/>
            <person name="Mcevoy S.L."/>
        </authorList>
    </citation>
    <scope>NUCLEOTIDE SEQUENCE</scope>
    <source>
        <strain evidence="2">NS2018</strain>
        <tissue evidence="2">Leaf</tissue>
    </source>
</reference>
<feature type="compositionally biased region" description="Basic and acidic residues" evidence="1">
    <location>
        <begin position="124"/>
        <end position="138"/>
    </location>
</feature>
<dbReference type="EMBL" id="JAUESC010000388">
    <property type="protein sequence ID" value="KAK0571152.1"/>
    <property type="molecule type" value="Genomic_DNA"/>
</dbReference>
<feature type="region of interest" description="Disordered" evidence="1">
    <location>
        <begin position="1"/>
        <end position="164"/>
    </location>
</feature>
<accession>A0AA39V955</accession>
<protein>
    <submittedName>
        <fullName evidence="2">Uncharacterized protein</fullName>
    </submittedName>
</protein>
<gene>
    <name evidence="2" type="ORF">LWI29_011840</name>
</gene>
<evidence type="ECO:0000313" key="2">
    <source>
        <dbReference type="EMBL" id="KAK0571152.1"/>
    </source>
</evidence>
<evidence type="ECO:0000256" key="1">
    <source>
        <dbReference type="SAM" id="MobiDB-lite"/>
    </source>
</evidence>
<keyword evidence="3" id="KW-1185">Reference proteome</keyword>
<dbReference type="AlphaFoldDB" id="A0AA39V955"/>
<name>A0AA39V955_ACESA</name>
<reference evidence="2" key="1">
    <citation type="journal article" date="2022" name="Plant J.">
        <title>Strategies of tolerance reflected in two North American maple genomes.</title>
        <authorList>
            <person name="McEvoy S.L."/>
            <person name="Sezen U.U."/>
            <person name="Trouern-Trend A."/>
            <person name="McMahon S.M."/>
            <person name="Schaberg P.G."/>
            <person name="Yang J."/>
            <person name="Wegrzyn J.L."/>
            <person name="Swenson N.G."/>
        </authorList>
    </citation>
    <scope>NUCLEOTIDE SEQUENCE</scope>
    <source>
        <strain evidence="2">NS2018</strain>
    </source>
</reference>
<feature type="compositionally biased region" description="Basic and acidic residues" evidence="1">
    <location>
        <begin position="69"/>
        <end position="91"/>
    </location>
</feature>